<comment type="similarity">
    <text evidence="1 4">Belongs to the glycosyl hydrolase 27 family.</text>
</comment>
<dbReference type="PANTHER" id="PTHR11452:SF83">
    <property type="entry name" value="ALPHA-GALACTOSIDASE"/>
    <property type="match status" value="1"/>
</dbReference>
<evidence type="ECO:0000256" key="5">
    <source>
        <dbReference type="SAM" id="SignalP"/>
    </source>
</evidence>
<dbReference type="EMBL" id="NCKU01000061">
    <property type="protein sequence ID" value="RWS17554.1"/>
    <property type="molecule type" value="Genomic_DNA"/>
</dbReference>
<dbReference type="PANTHER" id="PTHR11452">
    <property type="entry name" value="ALPHA-GALACTOSIDASE/ALPHA-N-ACETYLGALACTOSAMINIDASE"/>
    <property type="match status" value="1"/>
</dbReference>
<dbReference type="InterPro" id="IPR002241">
    <property type="entry name" value="Glyco_hydro_27"/>
</dbReference>
<dbReference type="InterPro" id="IPR017853">
    <property type="entry name" value="GH"/>
</dbReference>
<dbReference type="FunFam" id="3.20.20.70:FF:000197">
    <property type="entry name" value="Alpha-galactosidase"/>
    <property type="match status" value="1"/>
</dbReference>
<proteinExistence type="inferred from homology"/>
<evidence type="ECO:0000313" key="7">
    <source>
        <dbReference type="Proteomes" id="UP000285301"/>
    </source>
</evidence>
<comment type="caution">
    <text evidence="6">The sequence shown here is derived from an EMBL/GenBank/DDBJ whole genome shotgun (WGS) entry which is preliminary data.</text>
</comment>
<gene>
    <name evidence="6" type="ORF">B4U79_13701</name>
</gene>
<feature type="non-terminal residue" evidence="6">
    <location>
        <position position="1"/>
    </location>
</feature>
<evidence type="ECO:0000256" key="2">
    <source>
        <dbReference type="ARBA" id="ARBA00022801"/>
    </source>
</evidence>
<reference evidence="6 7" key="1">
    <citation type="journal article" date="2018" name="Gigascience">
        <title>Genomes of trombidid mites reveal novel predicted allergens and laterally-transferred genes associated with secondary metabolism.</title>
        <authorList>
            <person name="Dong X."/>
            <person name="Chaisiri K."/>
            <person name="Xia D."/>
            <person name="Armstrong S.D."/>
            <person name="Fang Y."/>
            <person name="Donnelly M.J."/>
            <person name="Kadowaki T."/>
            <person name="McGarry J.W."/>
            <person name="Darby A.C."/>
            <person name="Makepeace B.L."/>
        </authorList>
    </citation>
    <scope>NUCLEOTIDE SEQUENCE [LARGE SCALE GENOMIC DNA]</scope>
    <source>
        <strain evidence="6">UoL-WK</strain>
    </source>
</reference>
<dbReference type="InterPro" id="IPR013785">
    <property type="entry name" value="Aldolase_TIM"/>
</dbReference>
<dbReference type="Gene3D" id="2.60.40.1180">
    <property type="entry name" value="Golgi alpha-mannosidase II"/>
    <property type="match status" value="1"/>
</dbReference>
<dbReference type="Proteomes" id="UP000285301">
    <property type="component" value="Unassembled WGS sequence"/>
</dbReference>
<keyword evidence="3 4" id="KW-0326">Glycosidase</keyword>
<keyword evidence="5" id="KW-0732">Signal</keyword>
<dbReference type="EC" id="3.2.1.-" evidence="4"/>
<dbReference type="STRING" id="1965070.A0A3S3R2Q1"/>
<dbReference type="GO" id="GO:0016139">
    <property type="term" value="P:glycoside catabolic process"/>
    <property type="evidence" value="ECO:0007669"/>
    <property type="project" value="TreeGrafter"/>
</dbReference>
<dbReference type="Gene3D" id="3.20.20.70">
    <property type="entry name" value="Aldolase class I"/>
    <property type="match status" value="1"/>
</dbReference>
<dbReference type="Pfam" id="PF16499">
    <property type="entry name" value="Melibiase_2"/>
    <property type="match status" value="1"/>
</dbReference>
<evidence type="ECO:0000256" key="4">
    <source>
        <dbReference type="RuleBase" id="RU361168"/>
    </source>
</evidence>
<dbReference type="GO" id="GO:0004557">
    <property type="term" value="F:alpha-galactosidase activity"/>
    <property type="evidence" value="ECO:0007669"/>
    <property type="project" value="TreeGrafter"/>
</dbReference>
<dbReference type="SUPFAM" id="SSF51011">
    <property type="entry name" value="Glycosyl hydrolase domain"/>
    <property type="match status" value="1"/>
</dbReference>
<dbReference type="InterPro" id="IPR000111">
    <property type="entry name" value="Glyco_hydro_27/36_CS"/>
</dbReference>
<dbReference type="InterPro" id="IPR013780">
    <property type="entry name" value="Glyco_hydro_b"/>
</dbReference>
<accession>A0A3S3R2Q1</accession>
<sequence length="435" mass="49821">FPTMFTMNSFVWILSLTFLTIALALDNNLARTPPMGWLSWARFTCETDCELYPDDCISERLYRRQADLLVSQGYADLGYQYVNIDDCWSEKERDPLTHRLVADRKRFPSGIKKLADYVHSKGLKLGIYTDMGTKTCAGYPGLLIENSTRNYFALDSETYAEWEIDSLKVDGCNANSDEFDSLYPRLGVALNLTGRSILYSCSWPAYQVEKNQTPDYAKIAQYCNLWRNFDDIEDSWRSVSSVIDFYANNQKLFAKYQGPGAWFDPDMIVIGNDGLSYEQSKAQMAIWAMLSAPLYMSNDLAKVRTEYKRILQNKHVIAVNQDRFGFMAKRVIRSGSKEVWVKPVEPVLNGHHSFAVVYFYRAELGIPKFFNYTLEEILLPIKTARAQFYNVFDLFENASLIAKLEISERLVLRVNTSGSVAMVKLMPTSAERNVA</sequence>
<dbReference type="SUPFAM" id="SSF51445">
    <property type="entry name" value="(Trans)glycosidases"/>
    <property type="match status" value="1"/>
</dbReference>
<dbReference type="CDD" id="cd14792">
    <property type="entry name" value="GH27"/>
    <property type="match status" value="1"/>
</dbReference>
<comment type="subunit">
    <text evidence="4">Homodimer.</text>
</comment>
<keyword evidence="7" id="KW-1185">Reference proteome</keyword>
<dbReference type="GO" id="GO:0005737">
    <property type="term" value="C:cytoplasm"/>
    <property type="evidence" value="ECO:0007669"/>
    <property type="project" value="TreeGrafter"/>
</dbReference>
<feature type="chain" id="PRO_5018600765" description="Alpha-galactosidase" evidence="5">
    <location>
        <begin position="25"/>
        <end position="435"/>
    </location>
</feature>
<dbReference type="AlphaFoldDB" id="A0A3S3R2Q1"/>
<evidence type="ECO:0000313" key="6">
    <source>
        <dbReference type="EMBL" id="RWS17554.1"/>
    </source>
</evidence>
<dbReference type="PRINTS" id="PR00740">
    <property type="entry name" value="GLHYDRLASE27"/>
</dbReference>
<name>A0A3S3R2Q1_9ACAR</name>
<keyword evidence="2 4" id="KW-0378">Hydrolase</keyword>
<dbReference type="OrthoDB" id="5795902at2759"/>
<feature type="signal peptide" evidence="5">
    <location>
        <begin position="1"/>
        <end position="24"/>
    </location>
</feature>
<protein>
    <recommendedName>
        <fullName evidence="4">Alpha-galactosidase</fullName>
        <ecNumber evidence="4">3.2.1.-</ecNumber>
    </recommendedName>
</protein>
<evidence type="ECO:0000256" key="1">
    <source>
        <dbReference type="ARBA" id="ARBA00009743"/>
    </source>
</evidence>
<keyword evidence="4" id="KW-1015">Disulfide bond</keyword>
<dbReference type="GO" id="GO:0009311">
    <property type="term" value="P:oligosaccharide metabolic process"/>
    <property type="evidence" value="ECO:0007669"/>
    <property type="project" value="TreeGrafter"/>
</dbReference>
<organism evidence="6 7">
    <name type="scientific">Dinothrombium tinctorium</name>
    <dbReference type="NCBI Taxonomy" id="1965070"/>
    <lineage>
        <taxon>Eukaryota</taxon>
        <taxon>Metazoa</taxon>
        <taxon>Ecdysozoa</taxon>
        <taxon>Arthropoda</taxon>
        <taxon>Chelicerata</taxon>
        <taxon>Arachnida</taxon>
        <taxon>Acari</taxon>
        <taxon>Acariformes</taxon>
        <taxon>Trombidiformes</taxon>
        <taxon>Prostigmata</taxon>
        <taxon>Anystina</taxon>
        <taxon>Parasitengona</taxon>
        <taxon>Trombidioidea</taxon>
        <taxon>Trombidiidae</taxon>
        <taxon>Dinothrombium</taxon>
    </lineage>
</organism>
<evidence type="ECO:0000256" key="3">
    <source>
        <dbReference type="ARBA" id="ARBA00023295"/>
    </source>
</evidence>
<dbReference type="PROSITE" id="PS00512">
    <property type="entry name" value="ALPHA_GALACTOSIDASE"/>
    <property type="match status" value="1"/>
</dbReference>